<dbReference type="Proteomes" id="UP000283509">
    <property type="component" value="Unassembled WGS sequence"/>
</dbReference>
<evidence type="ECO:0000256" key="5">
    <source>
        <dbReference type="ARBA" id="ARBA00023242"/>
    </source>
</evidence>
<evidence type="ECO:0000313" key="9">
    <source>
        <dbReference type="Proteomes" id="UP000283509"/>
    </source>
</evidence>
<keyword evidence="8" id="KW-0418">Kinase</keyword>
<reference evidence="8 9" key="2">
    <citation type="submission" date="2019-01" db="EMBL/GenBank/DDBJ databases">
        <title>The decoding of complex shrimp genome reveals the adaptation for benthos swimmer, frequently molting mechanism and breeding impact on genome.</title>
        <authorList>
            <person name="Sun Y."/>
            <person name="Gao Y."/>
            <person name="Yu Y."/>
        </authorList>
    </citation>
    <scope>NUCLEOTIDE SEQUENCE [LARGE SCALE GENOMIC DNA]</scope>
    <source>
        <tissue evidence="8">Muscle</tissue>
    </source>
</reference>
<dbReference type="Gene3D" id="3.40.50.300">
    <property type="entry name" value="P-loop containing nucleotide triphosphate hydrolases"/>
    <property type="match status" value="1"/>
</dbReference>
<dbReference type="NCBIfam" id="TIGR01663">
    <property type="entry name" value="PNK-3'Pase"/>
    <property type="match status" value="1"/>
</dbReference>
<dbReference type="SUPFAM" id="SSF52540">
    <property type="entry name" value="P-loop containing nucleoside triphosphate hydrolases"/>
    <property type="match status" value="1"/>
</dbReference>
<dbReference type="InterPro" id="IPR006551">
    <property type="entry name" value="Polynucleotide_phosphatase"/>
</dbReference>
<comment type="subcellular location">
    <subcellularLocation>
        <location evidence="1">Nucleus</location>
    </subcellularLocation>
</comment>
<organism evidence="8 9">
    <name type="scientific">Penaeus vannamei</name>
    <name type="common">Whiteleg shrimp</name>
    <name type="synonym">Litopenaeus vannamei</name>
    <dbReference type="NCBI Taxonomy" id="6689"/>
    <lineage>
        <taxon>Eukaryota</taxon>
        <taxon>Metazoa</taxon>
        <taxon>Ecdysozoa</taxon>
        <taxon>Arthropoda</taxon>
        <taxon>Crustacea</taxon>
        <taxon>Multicrustacea</taxon>
        <taxon>Malacostraca</taxon>
        <taxon>Eumalacostraca</taxon>
        <taxon>Eucarida</taxon>
        <taxon>Decapoda</taxon>
        <taxon>Dendrobranchiata</taxon>
        <taxon>Penaeoidea</taxon>
        <taxon>Penaeidae</taxon>
        <taxon>Penaeus</taxon>
    </lineage>
</organism>
<dbReference type="FunFam" id="3.40.50.1000:FF:000078">
    <property type="entry name" value="Bifunctional polynucleotide phosphatase/kinase"/>
    <property type="match status" value="1"/>
</dbReference>
<keyword evidence="3" id="KW-0378">Hydrolase</keyword>
<evidence type="ECO:0000256" key="2">
    <source>
        <dbReference type="ARBA" id="ARBA00022763"/>
    </source>
</evidence>
<protein>
    <submittedName>
        <fullName evidence="8">Bifunctional polynucleotide phosphatase/kinase</fullName>
    </submittedName>
</protein>
<evidence type="ECO:0000313" key="8">
    <source>
        <dbReference type="EMBL" id="ROT66903.1"/>
    </source>
</evidence>
<dbReference type="FunFam" id="3.40.50.300:FF:000737">
    <property type="entry name" value="Bifunctional polynucleotide phosphatase/kinase"/>
    <property type="match status" value="1"/>
</dbReference>
<evidence type="ECO:0000256" key="6">
    <source>
        <dbReference type="SAM" id="MobiDB-lite"/>
    </source>
</evidence>
<gene>
    <name evidence="8" type="ORF">C7M84_015029</name>
</gene>
<dbReference type="InterPro" id="IPR013954">
    <property type="entry name" value="PNK3P"/>
</dbReference>
<name>A0A3R7LYR5_PENVA</name>
<sequence length="533" mass="60470">MRMVVVMARKCLLKCSRNLHAPILLEDGRNHIIGRSKETKIRDKRCSKTQVELLANYSSYTVTVRQLGANTTGVNGKPLEFGNTSVLKHNDILEILLGEHLHRIEFDPPPDSTAQKDQASDDMPRKAAAANKRRASNEDENSTMLKRTKLNKSEESEGWEEYFNGDLLVYKKDMEGREKIAGYDMDSTLITTKSGRVFAQNYDDWMILYSEIPGKLKQLYKDGYKIVIFTNQAGISRGKQTVSGIQKKICNIIEKLGVPIQAFVSTGKGKWRKPCCGMWEFLQEEANGGVAVDMSKSMYIGDAAGRPAEGKKKKDFSSNDRLFALNLGISFYTPEEHFLGVKTQKFNMPEFDPRTIDDSVKLFDPPTTKVPKFKTEVVILVGFPGAGKSFLAENHFAPLGYVVANRDTVGTWQKCVSILEKSVQEGKHVLIDNTNPDVESRKRYITAAKKMNIPVRCFILNVTKDHSRHNNKFREFSGADHSKVSDMIYHSYGSKYEEPSLAEGFEDIVRVNFVPKFRTKEDEEFYKMFLLEK</sequence>
<dbReference type="GO" id="GO:0046404">
    <property type="term" value="F:ATP-dependent polydeoxyribonucleotide 5'-hydroxyl-kinase activity"/>
    <property type="evidence" value="ECO:0007669"/>
    <property type="project" value="InterPro"/>
</dbReference>
<dbReference type="Pfam" id="PF13671">
    <property type="entry name" value="AAA_33"/>
    <property type="match status" value="1"/>
</dbReference>
<dbReference type="GO" id="GO:0046403">
    <property type="term" value="F:polynucleotide 3'-phosphatase activity"/>
    <property type="evidence" value="ECO:0007669"/>
    <property type="project" value="InterPro"/>
</dbReference>
<accession>A0A3R7LYR5</accession>
<evidence type="ECO:0000259" key="7">
    <source>
        <dbReference type="Pfam" id="PF17913"/>
    </source>
</evidence>
<dbReference type="PANTHER" id="PTHR12083:SF9">
    <property type="entry name" value="BIFUNCTIONAL POLYNUCLEOTIDE PHOSPHATASE_KINASE"/>
    <property type="match status" value="1"/>
</dbReference>
<dbReference type="PANTHER" id="PTHR12083">
    <property type="entry name" value="BIFUNCTIONAL POLYNUCLEOTIDE PHOSPHATASE/KINASE"/>
    <property type="match status" value="1"/>
</dbReference>
<dbReference type="InterPro" id="IPR027417">
    <property type="entry name" value="P-loop_NTPase"/>
</dbReference>
<keyword evidence="2" id="KW-0227">DNA damage</keyword>
<dbReference type="OrthoDB" id="19045at2759"/>
<dbReference type="EMBL" id="QCYY01002878">
    <property type="protein sequence ID" value="ROT66903.1"/>
    <property type="molecule type" value="Genomic_DNA"/>
</dbReference>
<feature type="domain" description="PNK FHA" evidence="7">
    <location>
        <begin position="11"/>
        <end position="79"/>
    </location>
</feature>
<keyword evidence="5" id="KW-0539">Nucleus</keyword>
<dbReference type="Gene3D" id="2.60.200.20">
    <property type="match status" value="1"/>
</dbReference>
<dbReference type="InterPro" id="IPR041388">
    <property type="entry name" value="FHA_2"/>
</dbReference>
<dbReference type="STRING" id="6689.A0A3R7LYR5"/>
<dbReference type="InterPro" id="IPR023214">
    <property type="entry name" value="HAD_sf"/>
</dbReference>
<dbReference type="Pfam" id="PF17913">
    <property type="entry name" value="FHA_2"/>
    <property type="match status" value="1"/>
</dbReference>
<dbReference type="AlphaFoldDB" id="A0A3R7LYR5"/>
<comment type="caution">
    <text evidence="8">The sequence shown here is derived from an EMBL/GenBank/DDBJ whole genome shotgun (WGS) entry which is preliminary data.</text>
</comment>
<dbReference type="InterPro" id="IPR006550">
    <property type="entry name" value="PNKP"/>
</dbReference>
<dbReference type="NCBIfam" id="TIGR01664">
    <property type="entry name" value="DNA-3'-Pase"/>
    <property type="match status" value="1"/>
</dbReference>
<dbReference type="InterPro" id="IPR008984">
    <property type="entry name" value="SMAD_FHA_dom_sf"/>
</dbReference>
<proteinExistence type="predicted"/>
<dbReference type="GO" id="GO:0003690">
    <property type="term" value="F:double-stranded DNA binding"/>
    <property type="evidence" value="ECO:0007669"/>
    <property type="project" value="TreeGrafter"/>
</dbReference>
<dbReference type="Pfam" id="PF08645">
    <property type="entry name" value="PNK3P"/>
    <property type="match status" value="1"/>
</dbReference>
<evidence type="ECO:0000256" key="4">
    <source>
        <dbReference type="ARBA" id="ARBA00023204"/>
    </source>
</evidence>
<reference evidence="8 9" key="1">
    <citation type="submission" date="2018-04" db="EMBL/GenBank/DDBJ databases">
        <authorList>
            <person name="Zhang X."/>
            <person name="Yuan J."/>
            <person name="Li F."/>
            <person name="Xiang J."/>
        </authorList>
    </citation>
    <scope>NUCLEOTIDE SEQUENCE [LARGE SCALE GENOMIC DNA]</scope>
    <source>
        <tissue evidence="8">Muscle</tissue>
    </source>
</reference>
<dbReference type="SUPFAM" id="SSF56784">
    <property type="entry name" value="HAD-like"/>
    <property type="match status" value="1"/>
</dbReference>
<keyword evidence="8" id="KW-0808">Transferase</keyword>
<dbReference type="GO" id="GO:0005634">
    <property type="term" value="C:nucleus"/>
    <property type="evidence" value="ECO:0007669"/>
    <property type="project" value="UniProtKB-SubCell"/>
</dbReference>
<evidence type="ECO:0000256" key="3">
    <source>
        <dbReference type="ARBA" id="ARBA00022801"/>
    </source>
</evidence>
<evidence type="ECO:0000256" key="1">
    <source>
        <dbReference type="ARBA" id="ARBA00004123"/>
    </source>
</evidence>
<dbReference type="CDD" id="cd01625">
    <property type="entry name" value="HAD_PNP"/>
    <property type="match status" value="1"/>
</dbReference>
<keyword evidence="4" id="KW-0234">DNA repair</keyword>
<dbReference type="InterPro" id="IPR036412">
    <property type="entry name" value="HAD-like_sf"/>
</dbReference>
<dbReference type="GO" id="GO:0006281">
    <property type="term" value="P:DNA repair"/>
    <property type="evidence" value="ECO:0007669"/>
    <property type="project" value="UniProtKB-KW"/>
</dbReference>
<feature type="region of interest" description="Disordered" evidence="6">
    <location>
        <begin position="104"/>
        <end position="152"/>
    </location>
</feature>
<dbReference type="Gene3D" id="3.40.50.1000">
    <property type="entry name" value="HAD superfamily/HAD-like"/>
    <property type="match status" value="1"/>
</dbReference>
<dbReference type="InterPro" id="IPR006549">
    <property type="entry name" value="HAD-SF_hydro_IIIA"/>
</dbReference>
<dbReference type="SUPFAM" id="SSF49879">
    <property type="entry name" value="SMAD/FHA domain"/>
    <property type="match status" value="1"/>
</dbReference>
<dbReference type="NCBIfam" id="TIGR01662">
    <property type="entry name" value="HAD-SF-IIIA"/>
    <property type="match status" value="1"/>
</dbReference>
<keyword evidence="9" id="KW-1185">Reference proteome</keyword>